<gene>
    <name evidence="8" type="ORF">OPHB3_2077</name>
</gene>
<feature type="transmembrane region" description="Helical" evidence="6">
    <location>
        <begin position="167"/>
        <end position="185"/>
    </location>
</feature>
<comment type="caution">
    <text evidence="8">The sequence shown here is derived from an EMBL/GenBank/DDBJ whole genome shotgun (WGS) entry which is preliminary data.</text>
</comment>
<dbReference type="InterPro" id="IPR011701">
    <property type="entry name" value="MFS"/>
</dbReference>
<dbReference type="GO" id="GO:0022857">
    <property type="term" value="F:transmembrane transporter activity"/>
    <property type="evidence" value="ECO:0007669"/>
    <property type="project" value="InterPro"/>
</dbReference>
<feature type="transmembrane region" description="Helical" evidence="6">
    <location>
        <begin position="12"/>
        <end position="38"/>
    </location>
</feature>
<dbReference type="InterPro" id="IPR020846">
    <property type="entry name" value="MFS_dom"/>
</dbReference>
<protein>
    <submittedName>
        <fullName evidence="8">MFS transporter</fullName>
    </submittedName>
</protein>
<dbReference type="PANTHER" id="PTHR23531:SF1">
    <property type="entry name" value="QUINOLENE RESISTANCE PROTEIN NORA"/>
    <property type="match status" value="1"/>
</dbReference>
<reference evidence="8 9" key="2">
    <citation type="journal article" date="2016" name="Genome Announc.">
        <title>Draft Genome Sequence of Oceanobacillus picturae Heshi-B3, Isolated from Fermented Rice Bran in a Traditional Japanese Seafood Dish.</title>
        <authorList>
            <person name="Akuzawa S."/>
            <person name="Nagaoka J."/>
            <person name="Kanekatsu M."/>
            <person name="Kanesaki Y."/>
            <person name="Suzuki T."/>
        </authorList>
    </citation>
    <scope>NUCLEOTIDE SEQUENCE [LARGE SCALE GENOMIC DNA]</scope>
    <source>
        <strain evidence="8 9">Heshi-B3</strain>
    </source>
</reference>
<dbReference type="Proteomes" id="UP000052946">
    <property type="component" value="Unassembled WGS sequence"/>
</dbReference>
<evidence type="ECO:0000256" key="5">
    <source>
        <dbReference type="ARBA" id="ARBA00023136"/>
    </source>
</evidence>
<name>A0A0U9H5Y0_9BACI</name>
<dbReference type="PROSITE" id="PS50850">
    <property type="entry name" value="MFS"/>
    <property type="match status" value="1"/>
</dbReference>
<organism evidence="8 9">
    <name type="scientific">Oceanobacillus picturae</name>
    <dbReference type="NCBI Taxonomy" id="171693"/>
    <lineage>
        <taxon>Bacteria</taxon>
        <taxon>Bacillati</taxon>
        <taxon>Bacillota</taxon>
        <taxon>Bacilli</taxon>
        <taxon>Bacillales</taxon>
        <taxon>Bacillaceae</taxon>
        <taxon>Oceanobacillus</taxon>
    </lineage>
</organism>
<feature type="transmembrane region" description="Helical" evidence="6">
    <location>
        <begin position="336"/>
        <end position="356"/>
    </location>
</feature>
<evidence type="ECO:0000256" key="6">
    <source>
        <dbReference type="SAM" id="Phobius"/>
    </source>
</evidence>
<comment type="subcellular location">
    <subcellularLocation>
        <location evidence="1">Cell membrane</location>
        <topology evidence="1">Multi-pass membrane protein</topology>
    </subcellularLocation>
</comment>
<dbReference type="AlphaFoldDB" id="A0A0U9H5Y0"/>
<feature type="transmembrane region" description="Helical" evidence="6">
    <location>
        <begin position="50"/>
        <end position="70"/>
    </location>
</feature>
<keyword evidence="4 6" id="KW-1133">Transmembrane helix</keyword>
<evidence type="ECO:0000313" key="8">
    <source>
        <dbReference type="EMBL" id="GAQ18138.1"/>
    </source>
</evidence>
<evidence type="ECO:0000256" key="4">
    <source>
        <dbReference type="ARBA" id="ARBA00022989"/>
    </source>
</evidence>
<dbReference type="InterPro" id="IPR052714">
    <property type="entry name" value="MFS_Exporter"/>
</dbReference>
<evidence type="ECO:0000256" key="2">
    <source>
        <dbReference type="ARBA" id="ARBA00022448"/>
    </source>
</evidence>
<feature type="transmembrane region" description="Helical" evidence="6">
    <location>
        <begin position="273"/>
        <end position="292"/>
    </location>
</feature>
<feature type="transmembrane region" description="Helical" evidence="6">
    <location>
        <begin position="211"/>
        <end position="237"/>
    </location>
</feature>
<dbReference type="SUPFAM" id="SSF103473">
    <property type="entry name" value="MFS general substrate transporter"/>
    <property type="match status" value="1"/>
</dbReference>
<feature type="domain" description="Major facilitator superfamily (MFS) profile" evidence="7">
    <location>
        <begin position="12"/>
        <end position="386"/>
    </location>
</feature>
<feature type="transmembrane region" description="Helical" evidence="6">
    <location>
        <begin position="362"/>
        <end position="383"/>
    </location>
</feature>
<keyword evidence="2" id="KW-0813">Transport</keyword>
<dbReference type="Pfam" id="PF07690">
    <property type="entry name" value="MFS_1"/>
    <property type="match status" value="1"/>
</dbReference>
<keyword evidence="5 6" id="KW-0472">Membrane</keyword>
<dbReference type="PROSITE" id="PS00217">
    <property type="entry name" value="SUGAR_TRANSPORT_2"/>
    <property type="match status" value="1"/>
</dbReference>
<dbReference type="Gene3D" id="1.20.1250.20">
    <property type="entry name" value="MFS general substrate transporter like domains"/>
    <property type="match status" value="1"/>
</dbReference>
<dbReference type="GO" id="GO:0005886">
    <property type="term" value="C:plasma membrane"/>
    <property type="evidence" value="ECO:0007669"/>
    <property type="project" value="UniProtKB-SubCell"/>
</dbReference>
<feature type="transmembrane region" description="Helical" evidence="6">
    <location>
        <begin position="243"/>
        <end position="261"/>
    </location>
</feature>
<dbReference type="EMBL" id="BBXV01000024">
    <property type="protein sequence ID" value="GAQ18138.1"/>
    <property type="molecule type" value="Genomic_DNA"/>
</dbReference>
<feature type="transmembrane region" description="Helical" evidence="6">
    <location>
        <begin position="137"/>
        <end position="155"/>
    </location>
</feature>
<accession>A0A0U9H5Y0</accession>
<dbReference type="CDD" id="cd17489">
    <property type="entry name" value="MFS_YfcJ_like"/>
    <property type="match status" value="1"/>
</dbReference>
<dbReference type="InterPro" id="IPR036259">
    <property type="entry name" value="MFS_trans_sf"/>
</dbReference>
<proteinExistence type="predicted"/>
<feature type="transmembrane region" description="Helical" evidence="6">
    <location>
        <begin position="298"/>
        <end position="324"/>
    </location>
</feature>
<evidence type="ECO:0000256" key="3">
    <source>
        <dbReference type="ARBA" id="ARBA00022692"/>
    </source>
</evidence>
<feature type="transmembrane region" description="Helical" evidence="6">
    <location>
        <begin position="102"/>
        <end position="125"/>
    </location>
</feature>
<dbReference type="InterPro" id="IPR005829">
    <property type="entry name" value="Sugar_transporter_CS"/>
</dbReference>
<evidence type="ECO:0000256" key="1">
    <source>
        <dbReference type="ARBA" id="ARBA00004651"/>
    </source>
</evidence>
<evidence type="ECO:0000259" key="7">
    <source>
        <dbReference type="PROSITE" id="PS50850"/>
    </source>
</evidence>
<evidence type="ECO:0000313" key="9">
    <source>
        <dbReference type="Proteomes" id="UP000052946"/>
    </source>
</evidence>
<keyword evidence="3 6" id="KW-0812">Transmembrane</keyword>
<dbReference type="OrthoDB" id="9814001at2"/>
<dbReference type="RefSeq" id="WP_058950248.1">
    <property type="nucleotide sequence ID" value="NZ_BBXV01000024.1"/>
</dbReference>
<reference evidence="9" key="1">
    <citation type="submission" date="2015-07" db="EMBL/GenBank/DDBJ databases">
        <title>Draft Genome Sequence of Oceanobacillus picturae Heshi-B3 that Was Isolated from Fermented Rice Bran with Aging Salted Mackerel, Which Was Named Heshiko as Traditional Fermented Seafood in Japan.</title>
        <authorList>
            <person name="Akuzawa S."/>
            <person name="Nakagawa J."/>
            <person name="Kanekatsu T."/>
            <person name="Kanesaki Y."/>
            <person name="Suzuki T."/>
        </authorList>
    </citation>
    <scope>NUCLEOTIDE SEQUENCE [LARGE SCALE GENOMIC DNA]</scope>
    <source>
        <strain evidence="9">Heshi-B3</strain>
    </source>
</reference>
<feature type="transmembrane region" description="Helical" evidence="6">
    <location>
        <begin position="77"/>
        <end position="96"/>
    </location>
</feature>
<dbReference type="PANTHER" id="PTHR23531">
    <property type="entry name" value="QUINOLENE RESISTANCE PROTEIN NORA"/>
    <property type="match status" value="1"/>
</dbReference>
<sequence>MTHTNNKIWSLSFIFVTIANALTFMIFEMLLPTLPLFVTALGGDASKVGLVTGVFMLSAILIRPFAGVLATKFDKKLLLVLGILIMAVATGAYYLSNNVTTLLIIRLIHGAGFGLATTYFATLAAEIIPKERRGEGIGYFGVGETVAISVGPMIGVMTLELYDFQRLFFGGMSVLILAIVMAIFIKRRPRENELDEQHRVKVKVKVLEKRVLFPATLILLVGAAAGGIMSFLSLYAIEKDFTHVGLFFLLIAVASFAIRLISGKLFDVHGPSVIIIPGSILSIIGFIILYFAGSDSMFMLAALFYGFGFGAIFPAIQTWCMNLVGEHEHENAMASFFNFFDLGIGGGSVILGLVATATSYQAIYLVASIVYGVLLVIYIVYLMRGKSTNYLGKSDEATSY</sequence>